<dbReference type="EMBL" id="JBCITK010000001">
    <property type="protein sequence ID" value="MEN0645424.1"/>
    <property type="molecule type" value="Genomic_DNA"/>
</dbReference>
<reference evidence="1 2" key="1">
    <citation type="submission" date="2024-03" db="EMBL/GenBank/DDBJ databases">
        <title>Bacilli Hybrid Assemblies.</title>
        <authorList>
            <person name="Kovac J."/>
        </authorList>
    </citation>
    <scope>NUCLEOTIDE SEQUENCE [LARGE SCALE GENOMIC DNA]</scope>
    <source>
        <strain evidence="1 2">FSL R7-0666</strain>
    </source>
</reference>
<comment type="caution">
    <text evidence="1">The sequence shown here is derived from an EMBL/GenBank/DDBJ whole genome shotgun (WGS) entry which is preliminary data.</text>
</comment>
<proteinExistence type="predicted"/>
<dbReference type="RefSeq" id="WP_343131997.1">
    <property type="nucleotide sequence ID" value="NZ_JBCITK010000001.1"/>
</dbReference>
<accession>A0ABU9VNF3</accession>
<dbReference type="Proteomes" id="UP001418796">
    <property type="component" value="Unassembled WGS sequence"/>
</dbReference>
<gene>
    <name evidence="1" type="ORF">MKY91_19850</name>
</gene>
<protein>
    <recommendedName>
        <fullName evidence="3">DUF4178 domain-containing protein</fullName>
    </recommendedName>
</protein>
<sequence>MDIYSLIRKGHEFLVHDSEGIELADVRVLKADAFEKGHAFIYTRHLDQQSILVGIKKGRLLFAQYDYQIGDQSYSLQDHKGKSLIYYAVSGIVDGKTIYIEEDWDGGLELKVEKEKIAKLKPYSVRKGAEITFISGKEQDLYLPLLSLFYFMFQIYKKEVAFVEDLIEEALQ</sequence>
<keyword evidence="2" id="KW-1185">Reference proteome</keyword>
<evidence type="ECO:0008006" key="3">
    <source>
        <dbReference type="Google" id="ProtNLM"/>
    </source>
</evidence>
<evidence type="ECO:0000313" key="1">
    <source>
        <dbReference type="EMBL" id="MEN0645424.1"/>
    </source>
</evidence>
<evidence type="ECO:0000313" key="2">
    <source>
        <dbReference type="Proteomes" id="UP001418796"/>
    </source>
</evidence>
<name>A0ABU9VNF3_9BACI</name>
<organism evidence="1 2">
    <name type="scientific">Alkalicoccobacillus gibsonii</name>
    <dbReference type="NCBI Taxonomy" id="79881"/>
    <lineage>
        <taxon>Bacteria</taxon>
        <taxon>Bacillati</taxon>
        <taxon>Bacillota</taxon>
        <taxon>Bacilli</taxon>
        <taxon>Bacillales</taxon>
        <taxon>Bacillaceae</taxon>
        <taxon>Alkalicoccobacillus</taxon>
    </lineage>
</organism>